<dbReference type="PROSITE" id="PS51833">
    <property type="entry name" value="HDOD"/>
    <property type="match status" value="1"/>
</dbReference>
<dbReference type="PANTHER" id="PTHR33525">
    <property type="match status" value="1"/>
</dbReference>
<dbReference type="RefSeq" id="WP_053196800.1">
    <property type="nucleotide sequence ID" value="NZ_CP011409.1"/>
</dbReference>
<gene>
    <name evidence="2" type="ORF">F506_09150</name>
</gene>
<dbReference type="EMBL" id="CP011409">
    <property type="protein sequence ID" value="AKZ62823.1"/>
    <property type="molecule type" value="Genomic_DNA"/>
</dbReference>
<protein>
    <submittedName>
        <fullName evidence="2">Histidine kinase</fullName>
    </submittedName>
</protein>
<keyword evidence="2" id="KW-0418">Kinase</keyword>
<evidence type="ECO:0000313" key="2">
    <source>
        <dbReference type="EMBL" id="AKZ62823.1"/>
    </source>
</evidence>
<dbReference type="InterPro" id="IPR013976">
    <property type="entry name" value="HDOD"/>
</dbReference>
<dbReference type="PANTHER" id="PTHR33525:SF6">
    <property type="entry name" value="HDOD DOMAIN-CONTAINING PROTEIN"/>
    <property type="match status" value="1"/>
</dbReference>
<name>A0ABN4HXR8_9BURK</name>
<dbReference type="Proteomes" id="UP000063429">
    <property type="component" value="Chromosome"/>
</dbReference>
<proteinExistence type="predicted"/>
<dbReference type="GO" id="GO:0016301">
    <property type="term" value="F:kinase activity"/>
    <property type="evidence" value="ECO:0007669"/>
    <property type="project" value="UniProtKB-KW"/>
</dbReference>
<evidence type="ECO:0000313" key="3">
    <source>
        <dbReference type="Proteomes" id="UP000063429"/>
    </source>
</evidence>
<sequence>MNLEALFQQQAALPSIPKVVQEVIESFNNDNVSIEDIAKKLSADQVLSAKLLRLANSSYYHVSRSIGTVDDAVLMLGFMTVRTLVVSTGLTGSFKSMSGVDLKLFWRYSLHTAIVAKWLAKKQGLNSDLAFTVGLMHAIGQLVMHAAMPEQTRQVDKIASTIDARRLDVEHTSFGYDFADVGAELAKRWRFPEEFSATIAAFPNPLEAEPFNKIAAVIHIAAWRARAEENEYSREEMESTFPDDVAAKLGVKSGVLLDDLPPLAELGAGMEELIS</sequence>
<keyword evidence="2" id="KW-0808">Transferase</keyword>
<dbReference type="SUPFAM" id="SSF109604">
    <property type="entry name" value="HD-domain/PDEase-like"/>
    <property type="match status" value="1"/>
</dbReference>
<reference evidence="3" key="1">
    <citation type="journal article" date="2015" name="Genome Announc.">
        <title>Complete Genome Sequence of Herbaspirillum hiltneri N3 (DSM 17495), Isolated from Surface-Sterilized Wheat Roots.</title>
        <authorList>
            <person name="Guizelini D."/>
            <person name="Saizaki P.M."/>
            <person name="Coimbra N.A."/>
            <person name="Weiss V.A."/>
            <person name="Faoro H."/>
            <person name="Sfeir M.Z."/>
            <person name="Baura V.A."/>
            <person name="Monteiro R.A."/>
            <person name="Chubatsu L.S."/>
            <person name="Souza E.M."/>
            <person name="Cruz L.M."/>
            <person name="Pedrosa F.O."/>
            <person name="Raittz R.T."/>
            <person name="Marchaukoski J.N."/>
            <person name="Steffens M.B."/>
        </authorList>
    </citation>
    <scope>NUCLEOTIDE SEQUENCE [LARGE SCALE GENOMIC DNA]</scope>
    <source>
        <strain evidence="3">N3</strain>
    </source>
</reference>
<dbReference type="Gene3D" id="1.10.3210.10">
    <property type="entry name" value="Hypothetical protein af1432"/>
    <property type="match status" value="1"/>
</dbReference>
<keyword evidence="3" id="KW-1185">Reference proteome</keyword>
<feature type="domain" description="HDOD" evidence="1">
    <location>
        <begin position="13"/>
        <end position="205"/>
    </location>
</feature>
<evidence type="ECO:0000259" key="1">
    <source>
        <dbReference type="PROSITE" id="PS51833"/>
    </source>
</evidence>
<dbReference type="InterPro" id="IPR052340">
    <property type="entry name" value="RNase_Y/CdgJ"/>
</dbReference>
<accession>A0ABN4HXR8</accession>
<dbReference type="Pfam" id="PF08668">
    <property type="entry name" value="HDOD"/>
    <property type="match status" value="1"/>
</dbReference>
<organism evidence="2 3">
    <name type="scientific">Herbaspirillum hiltneri N3</name>
    <dbReference type="NCBI Taxonomy" id="1262470"/>
    <lineage>
        <taxon>Bacteria</taxon>
        <taxon>Pseudomonadati</taxon>
        <taxon>Pseudomonadota</taxon>
        <taxon>Betaproteobacteria</taxon>
        <taxon>Burkholderiales</taxon>
        <taxon>Oxalobacteraceae</taxon>
        <taxon>Herbaspirillum</taxon>
    </lineage>
</organism>